<dbReference type="Proteomes" id="UP000095286">
    <property type="component" value="Unplaced"/>
</dbReference>
<reference evidence="2" key="1">
    <citation type="submission" date="2016-11" db="UniProtKB">
        <authorList>
            <consortium name="WormBaseParasite"/>
        </authorList>
    </citation>
    <scope>IDENTIFICATION</scope>
    <source>
        <strain evidence="2">KR3021</strain>
    </source>
</reference>
<name>A0AC35TLM1_9BILA</name>
<protein>
    <submittedName>
        <fullName evidence="2">Ephrin_rec_like domain-containing protein</fullName>
    </submittedName>
</protein>
<dbReference type="WBParaSite" id="RSKR_0000181300.1">
    <property type="protein sequence ID" value="RSKR_0000181300.1"/>
    <property type="gene ID" value="RSKR_0000181300"/>
</dbReference>
<evidence type="ECO:0000313" key="1">
    <source>
        <dbReference type="Proteomes" id="UP000095286"/>
    </source>
</evidence>
<evidence type="ECO:0000313" key="2">
    <source>
        <dbReference type="WBParaSite" id="RSKR_0000181300.1"/>
    </source>
</evidence>
<organism evidence="1 2">
    <name type="scientific">Rhabditophanes sp. KR3021</name>
    <dbReference type="NCBI Taxonomy" id="114890"/>
    <lineage>
        <taxon>Eukaryota</taxon>
        <taxon>Metazoa</taxon>
        <taxon>Ecdysozoa</taxon>
        <taxon>Nematoda</taxon>
        <taxon>Chromadorea</taxon>
        <taxon>Rhabditida</taxon>
        <taxon>Tylenchina</taxon>
        <taxon>Panagrolaimomorpha</taxon>
        <taxon>Strongyloidoidea</taxon>
        <taxon>Alloionematidae</taxon>
        <taxon>Rhabditophanes</taxon>
    </lineage>
</organism>
<sequence>MSLFRLFKFLLLNYFFISIICDTCTNEEYEYQFTKCNFKNERWRIALPKEKTKTCDNLPKPTGGLNCSFSCNSGQYLSLTTLQCAHCEPGSYSLGDGVRYETFDKQLPSDFTVDNYPNEHSSIFTTTLNDFESTCTNGWVVQSGGLRYIPSPCISRLSISVHVIRSGYIEFIYKMPKNMRGIHSSIDVRDEQCQRVRDPAAFLFDQNRKGQDSGQDDFYNKKRIQLKRGQSTITWTVTNNIEMTTLADVIYVIRIDIYGIAYTTSCNHCQAGTFARVSGSSICESCPENTFSKAGSNSCTNCPYGSYAPGKSGTCLSRPKCTENDYHLELSDVCFKNAGYQHKYVKTQPEICQNGLDVPPIVQKAECPNCPLGFGRNSNNGKCEYCGSGTFSGDGISCKKCVDKQAPKYGFYWNKWNSIPDVIETACEYNNADYNKKCPLPRSWIAGGEYFETAKTRELGVMLEFFVNVTAGFDNPLLSSPDAATIENPIAEISFDLELNCIDQSCILYFVEDTSLISGSSKIIATFDGTVKRKVFRHPILGTKGRRFIFGFMRSGAPDSMDSIEDYARIYSLNITNVKTKHGAASCIPCPKINDKGDCVPCPVGSFVNTLTSVCESCLPGTIIVQKGHESGCQKCPENMISEDFKVCKFNDQISFGNGSIKIDLKPIKAHVFNTTGVKVYATDGNPYYHFFNVSLGSNKIKCREDDNYGMNIFKYFPKNEVAKSGSEETFVDERDMAVICVSTAVTYTEVKKGNTSKAQNSIFYTSPIAIAQKLEKVTQDRAYDGLLLTNEDLEYNEEGDAEKFIDTHLYFSATNFESKTCPNGTRSVITVRCKSDSSEPVLRLSKGCPDGTCNGCLYHMFIETKYACPICELNNYQEIRGECVEGKQLIHFIPSKNCVLSGAIASVQKLKCSNISQDIKMAIGFIFMLIFTLLSLVVYIYKKGKNIEYKYMRLVAEKSGKGFQMPIAETCGIDSDDTSEDEEDKELRETMKGKVFFKSSGSSGKSNDSVKLGGITGNKNQAFDTREDIEEDLNFDNVSLDERNIFIS</sequence>
<proteinExistence type="predicted"/>
<accession>A0AC35TLM1</accession>